<keyword evidence="7" id="KW-0067">ATP-binding</keyword>
<keyword evidence="8" id="KW-0206">Cytoskeleton</keyword>
<dbReference type="InterPro" id="IPR001245">
    <property type="entry name" value="Ser-Thr/Tyr_kinase_cat_dom"/>
</dbReference>
<dbReference type="EMBL" id="JAKELL010000136">
    <property type="protein sequence ID" value="KAH8980404.1"/>
    <property type="molecule type" value="Genomic_DNA"/>
</dbReference>
<evidence type="ECO:0000256" key="7">
    <source>
        <dbReference type="ARBA" id="ARBA00022840"/>
    </source>
</evidence>
<evidence type="ECO:0000256" key="5">
    <source>
        <dbReference type="ARBA" id="ARBA00022741"/>
    </source>
</evidence>
<evidence type="ECO:0000259" key="9">
    <source>
        <dbReference type="PROSITE" id="PS50011"/>
    </source>
</evidence>
<gene>
    <name evidence="10" type="ORF">EDB92DRAFT_1820563</name>
</gene>
<dbReference type="GO" id="GO:0004674">
    <property type="term" value="F:protein serine/threonine kinase activity"/>
    <property type="evidence" value="ECO:0007669"/>
    <property type="project" value="TreeGrafter"/>
</dbReference>
<protein>
    <submittedName>
        <fullName evidence="10">Kinase-like domain-containing protein</fullName>
    </submittedName>
</protein>
<evidence type="ECO:0000256" key="8">
    <source>
        <dbReference type="ARBA" id="ARBA00023212"/>
    </source>
</evidence>
<organism evidence="10 11">
    <name type="scientific">Lactarius akahatsu</name>
    <dbReference type="NCBI Taxonomy" id="416441"/>
    <lineage>
        <taxon>Eukaryota</taxon>
        <taxon>Fungi</taxon>
        <taxon>Dikarya</taxon>
        <taxon>Basidiomycota</taxon>
        <taxon>Agaricomycotina</taxon>
        <taxon>Agaricomycetes</taxon>
        <taxon>Russulales</taxon>
        <taxon>Russulaceae</taxon>
        <taxon>Lactarius</taxon>
    </lineage>
</organism>
<reference evidence="10" key="1">
    <citation type="submission" date="2022-01" db="EMBL/GenBank/DDBJ databases">
        <title>Comparative genomics reveals a dynamic genome evolution in the ectomycorrhizal milk-cap (Lactarius) mushrooms.</title>
        <authorList>
            <consortium name="DOE Joint Genome Institute"/>
            <person name="Lebreton A."/>
            <person name="Tang N."/>
            <person name="Kuo A."/>
            <person name="LaButti K."/>
            <person name="Drula E."/>
            <person name="Barry K."/>
            <person name="Clum A."/>
            <person name="Lipzen A."/>
            <person name="Mousain D."/>
            <person name="Ng V."/>
            <person name="Wang R."/>
            <person name="Wang X."/>
            <person name="Dai Y."/>
            <person name="Henrissat B."/>
            <person name="Grigoriev I.V."/>
            <person name="Guerin-Laguette A."/>
            <person name="Yu F."/>
            <person name="Martin F.M."/>
        </authorList>
    </citation>
    <scope>NUCLEOTIDE SEQUENCE</scope>
    <source>
        <strain evidence="10">QP</strain>
    </source>
</reference>
<evidence type="ECO:0000256" key="4">
    <source>
        <dbReference type="ARBA" id="ARBA00022679"/>
    </source>
</evidence>
<evidence type="ECO:0000256" key="2">
    <source>
        <dbReference type="ARBA" id="ARBA00004647"/>
    </source>
</evidence>
<keyword evidence="4" id="KW-0808">Transferase</keyword>
<dbReference type="PANTHER" id="PTHR43289:SF33">
    <property type="entry name" value="SERINE_THREONINE KINASE 31"/>
    <property type="match status" value="1"/>
</dbReference>
<dbReference type="AlphaFoldDB" id="A0AAD4L915"/>
<sequence length="372" mass="43120">MVDSVADERPAGRVNFESGGNGSLSNSELWWRDRYHDIVASGYKPRPRYDPGWQPSWTRKTSRKDSFVTDDFQPTPFRSVMDATRMHDGKRVMLKKVLPEEGSHELSIIRFFSSDELRTNPSNHCVTLLELIDTAGTKLDKKLMVMPFLRPFNHPRFQTFGEFVAFFIQICEGLQFMHQNNVAHRDCTVNNIMFDPSDMYPKGYHISRINRSRDLKGRAERHTRTDRPPRYYLINFGLSRKYSSREVVDEPLRGGDETTPEHSLGGRCNPFRTDIYNLGNVVREQFLMKCNGFEFMQGLVDEMTDESPERRPTIEGVIKGFDHIRSSLSTIKLRSLISLKKDPRLFTASRHVRQLIRTARYIVLKKAAIPIP</sequence>
<feature type="domain" description="Protein kinase" evidence="9">
    <location>
        <begin position="13"/>
        <end position="372"/>
    </location>
</feature>
<evidence type="ECO:0000256" key="1">
    <source>
        <dbReference type="ARBA" id="ARBA00004300"/>
    </source>
</evidence>
<keyword evidence="6 10" id="KW-0418">Kinase</keyword>
<keyword evidence="11" id="KW-1185">Reference proteome</keyword>
<dbReference type="GO" id="GO:0005524">
    <property type="term" value="F:ATP binding"/>
    <property type="evidence" value="ECO:0007669"/>
    <property type="project" value="UniProtKB-KW"/>
</dbReference>
<evidence type="ECO:0000313" key="11">
    <source>
        <dbReference type="Proteomes" id="UP001201163"/>
    </source>
</evidence>
<proteinExistence type="inferred from homology"/>
<evidence type="ECO:0000256" key="6">
    <source>
        <dbReference type="ARBA" id="ARBA00022777"/>
    </source>
</evidence>
<dbReference type="PROSITE" id="PS50011">
    <property type="entry name" value="PROTEIN_KINASE_DOM"/>
    <property type="match status" value="1"/>
</dbReference>
<accession>A0AAD4L915</accession>
<comment type="subcellular location">
    <subcellularLocation>
        <location evidence="1">Cytoplasm</location>
        <location evidence="1">Cytoskeleton</location>
        <location evidence="1">Microtubule organizing center</location>
        <location evidence="1">Centrosome</location>
    </subcellularLocation>
    <subcellularLocation>
        <location evidence="2">Cytoplasm</location>
        <location evidence="2">Cytoskeleton</location>
        <location evidence="2">Spindle pole</location>
    </subcellularLocation>
</comment>
<evidence type="ECO:0000256" key="3">
    <source>
        <dbReference type="ARBA" id="ARBA00010886"/>
    </source>
</evidence>
<dbReference type="Proteomes" id="UP001201163">
    <property type="component" value="Unassembled WGS sequence"/>
</dbReference>
<comment type="similarity">
    <text evidence="3">Belongs to the protein kinase superfamily. NEK Ser/Thr protein kinase family. NIMA subfamily.</text>
</comment>
<dbReference type="GO" id="GO:0000922">
    <property type="term" value="C:spindle pole"/>
    <property type="evidence" value="ECO:0007669"/>
    <property type="project" value="UniProtKB-SubCell"/>
</dbReference>
<dbReference type="PANTHER" id="PTHR43289">
    <property type="entry name" value="MITOGEN-ACTIVATED PROTEIN KINASE KINASE KINASE 20-RELATED"/>
    <property type="match status" value="1"/>
</dbReference>
<dbReference type="InterPro" id="IPR011009">
    <property type="entry name" value="Kinase-like_dom_sf"/>
</dbReference>
<dbReference type="InterPro" id="IPR000719">
    <property type="entry name" value="Prot_kinase_dom"/>
</dbReference>
<dbReference type="Pfam" id="PF07714">
    <property type="entry name" value="PK_Tyr_Ser-Thr"/>
    <property type="match status" value="1"/>
</dbReference>
<comment type="caution">
    <text evidence="10">The sequence shown here is derived from an EMBL/GenBank/DDBJ whole genome shotgun (WGS) entry which is preliminary data.</text>
</comment>
<keyword evidence="8" id="KW-0963">Cytoplasm</keyword>
<dbReference type="SUPFAM" id="SSF56112">
    <property type="entry name" value="Protein kinase-like (PK-like)"/>
    <property type="match status" value="1"/>
</dbReference>
<keyword evidence="5" id="KW-0547">Nucleotide-binding</keyword>
<dbReference type="Gene3D" id="1.10.510.10">
    <property type="entry name" value="Transferase(Phosphotransferase) domain 1"/>
    <property type="match status" value="1"/>
</dbReference>
<dbReference type="SMART" id="SM00220">
    <property type="entry name" value="S_TKc"/>
    <property type="match status" value="1"/>
</dbReference>
<name>A0AAD4L915_9AGAM</name>
<evidence type="ECO:0000313" key="10">
    <source>
        <dbReference type="EMBL" id="KAH8980404.1"/>
    </source>
</evidence>